<feature type="transmembrane region" description="Helical" evidence="3">
    <location>
        <begin position="188"/>
        <end position="209"/>
    </location>
</feature>
<dbReference type="Proteomes" id="UP000671852">
    <property type="component" value="Chromosome"/>
</dbReference>
<feature type="domain" description="GGDEF" evidence="4">
    <location>
        <begin position="267"/>
        <end position="404"/>
    </location>
</feature>
<dbReference type="EMBL" id="CP046072">
    <property type="protein sequence ID" value="QSZ41173.1"/>
    <property type="molecule type" value="Genomic_DNA"/>
</dbReference>
<dbReference type="InterPro" id="IPR024478">
    <property type="entry name" value="HlyB_4HB_MCP"/>
</dbReference>
<gene>
    <name evidence="5" type="ORF">GJV85_03280</name>
</gene>
<dbReference type="GO" id="GO:0043709">
    <property type="term" value="P:cell adhesion involved in single-species biofilm formation"/>
    <property type="evidence" value="ECO:0007669"/>
    <property type="project" value="TreeGrafter"/>
</dbReference>
<keyword evidence="3" id="KW-1133">Transmembrane helix</keyword>
<reference evidence="5" key="2">
    <citation type="submission" date="2021-04" db="EMBL/GenBank/DDBJ databases">
        <title>Isolation and characterization of a novel species of the genus Sulfurimonas.</title>
        <authorList>
            <person name="Fukui M."/>
        </authorList>
    </citation>
    <scope>NUCLEOTIDE SEQUENCE</scope>
    <source>
        <strain evidence="5">H1576</strain>
    </source>
</reference>
<evidence type="ECO:0000256" key="2">
    <source>
        <dbReference type="ARBA" id="ARBA00034247"/>
    </source>
</evidence>
<dbReference type="GO" id="GO:0052621">
    <property type="term" value="F:diguanylate cyclase activity"/>
    <property type="evidence" value="ECO:0007669"/>
    <property type="project" value="UniProtKB-EC"/>
</dbReference>
<dbReference type="Pfam" id="PF00990">
    <property type="entry name" value="GGDEF"/>
    <property type="match status" value="1"/>
</dbReference>
<dbReference type="Pfam" id="PF12729">
    <property type="entry name" value="4HB_MCP_1"/>
    <property type="match status" value="1"/>
</dbReference>
<dbReference type="PROSITE" id="PS50887">
    <property type="entry name" value="GGDEF"/>
    <property type="match status" value="1"/>
</dbReference>
<dbReference type="GO" id="GO:1902201">
    <property type="term" value="P:negative regulation of bacterial-type flagellum-dependent cell motility"/>
    <property type="evidence" value="ECO:0007669"/>
    <property type="project" value="TreeGrafter"/>
</dbReference>
<evidence type="ECO:0000256" key="1">
    <source>
        <dbReference type="ARBA" id="ARBA00012528"/>
    </source>
</evidence>
<dbReference type="GO" id="GO:0005886">
    <property type="term" value="C:plasma membrane"/>
    <property type="evidence" value="ECO:0007669"/>
    <property type="project" value="TreeGrafter"/>
</dbReference>
<keyword evidence="3" id="KW-0812">Transmembrane</keyword>
<evidence type="ECO:0000259" key="4">
    <source>
        <dbReference type="PROSITE" id="PS50887"/>
    </source>
</evidence>
<dbReference type="FunFam" id="3.30.70.270:FF:000001">
    <property type="entry name" value="Diguanylate cyclase domain protein"/>
    <property type="match status" value="1"/>
</dbReference>
<name>A0A975AZ36_9BACT</name>
<dbReference type="SUPFAM" id="SSF55073">
    <property type="entry name" value="Nucleotide cyclase"/>
    <property type="match status" value="1"/>
</dbReference>
<keyword evidence="6" id="KW-1185">Reference proteome</keyword>
<evidence type="ECO:0000256" key="3">
    <source>
        <dbReference type="SAM" id="Phobius"/>
    </source>
</evidence>
<dbReference type="RefSeq" id="WP_207562445.1">
    <property type="nucleotide sequence ID" value="NZ_CP046072.1"/>
</dbReference>
<dbReference type="CDD" id="cd01949">
    <property type="entry name" value="GGDEF"/>
    <property type="match status" value="1"/>
</dbReference>
<evidence type="ECO:0000313" key="6">
    <source>
        <dbReference type="Proteomes" id="UP000671852"/>
    </source>
</evidence>
<dbReference type="InterPro" id="IPR043128">
    <property type="entry name" value="Rev_trsase/Diguanyl_cyclase"/>
</dbReference>
<dbReference type="AlphaFoldDB" id="A0A975AZ36"/>
<organism evidence="5 6">
    <name type="scientific">Sulfurimonas aquatica</name>
    <dbReference type="NCBI Taxonomy" id="2672570"/>
    <lineage>
        <taxon>Bacteria</taxon>
        <taxon>Pseudomonadati</taxon>
        <taxon>Campylobacterota</taxon>
        <taxon>Epsilonproteobacteria</taxon>
        <taxon>Campylobacterales</taxon>
        <taxon>Sulfurimonadaceae</taxon>
        <taxon>Sulfurimonas</taxon>
    </lineage>
</organism>
<sequence length="418" mass="48319">MQFIEALKLKSKLLFLFILTTLALISVAVMGNMHINSMKNNIDSLYFGSLVPVTELNDIMQTYHNGLASTVYKASRLEISPSQVSSQIESSLKQISKKWKNYESHFKRNDELEYVEYAGHEIKAINEYFLRIYRVAKKGRDLSNISINTLEKKVFFIHNVIQKLINYEVDVAKYERKTFLHSYAESKFHIGVVLSVIIFIVLLISTYVFKSIQKDQTDLEISTKKLRKANKKLENVSYTDTLTNLHNRRYFNLVYDRELKRARRKNNYITFMMLDIDYFKQYNDTYGHIEGDFALKSVSKVLKEILKRPSDFVFRLGGEEFGVLLVDTDESNSAKLARDICDGIRERKLIHENSKVSDYVTISIGVVCCIADDALNDEVLISRADEMLYEAKESGRDRYIITSNASAARPRVVEEMTA</sequence>
<accession>A0A975AZ36</accession>
<dbReference type="Gene3D" id="3.30.70.270">
    <property type="match status" value="1"/>
</dbReference>
<keyword evidence="3" id="KW-0472">Membrane</keyword>
<proteinExistence type="predicted"/>
<protein>
    <recommendedName>
        <fullName evidence="1">diguanylate cyclase</fullName>
        <ecNumber evidence="1">2.7.7.65</ecNumber>
    </recommendedName>
</protein>
<evidence type="ECO:0000313" key="5">
    <source>
        <dbReference type="EMBL" id="QSZ41173.1"/>
    </source>
</evidence>
<comment type="catalytic activity">
    <reaction evidence="2">
        <text>2 GTP = 3',3'-c-di-GMP + 2 diphosphate</text>
        <dbReference type="Rhea" id="RHEA:24898"/>
        <dbReference type="ChEBI" id="CHEBI:33019"/>
        <dbReference type="ChEBI" id="CHEBI:37565"/>
        <dbReference type="ChEBI" id="CHEBI:58805"/>
        <dbReference type="EC" id="2.7.7.65"/>
    </reaction>
</comment>
<dbReference type="KEGG" id="saqt:GJV85_03280"/>
<dbReference type="NCBIfam" id="TIGR00254">
    <property type="entry name" value="GGDEF"/>
    <property type="match status" value="1"/>
</dbReference>
<reference evidence="5" key="1">
    <citation type="submission" date="2019-11" db="EMBL/GenBank/DDBJ databases">
        <authorList>
            <person name="Kojima H."/>
        </authorList>
    </citation>
    <scope>NUCLEOTIDE SEQUENCE</scope>
    <source>
        <strain evidence="5">H1576</strain>
    </source>
</reference>
<dbReference type="InterPro" id="IPR029787">
    <property type="entry name" value="Nucleotide_cyclase"/>
</dbReference>
<dbReference type="PANTHER" id="PTHR45138:SF9">
    <property type="entry name" value="DIGUANYLATE CYCLASE DGCM-RELATED"/>
    <property type="match status" value="1"/>
</dbReference>
<dbReference type="PANTHER" id="PTHR45138">
    <property type="entry name" value="REGULATORY COMPONENTS OF SENSORY TRANSDUCTION SYSTEM"/>
    <property type="match status" value="1"/>
</dbReference>
<dbReference type="EC" id="2.7.7.65" evidence="1"/>
<dbReference type="InterPro" id="IPR000160">
    <property type="entry name" value="GGDEF_dom"/>
</dbReference>
<dbReference type="SMART" id="SM00267">
    <property type="entry name" value="GGDEF"/>
    <property type="match status" value="1"/>
</dbReference>
<dbReference type="InterPro" id="IPR050469">
    <property type="entry name" value="Diguanylate_Cyclase"/>
</dbReference>